<feature type="region of interest" description="Disordered" evidence="1">
    <location>
        <begin position="142"/>
        <end position="234"/>
    </location>
</feature>
<feature type="compositionally biased region" description="Polar residues" evidence="1">
    <location>
        <begin position="8"/>
        <end position="23"/>
    </location>
</feature>
<feature type="compositionally biased region" description="Low complexity" evidence="1">
    <location>
        <begin position="154"/>
        <end position="164"/>
    </location>
</feature>
<feature type="compositionally biased region" description="Basic residues" evidence="1">
    <location>
        <begin position="222"/>
        <end position="231"/>
    </location>
</feature>
<sequence>MQEPPSMTPVSNPKSQYGGTANTHELRGTGCGNIGSPHNSYDSCSPRRSNSIAPHDTPHTAENDILAEFIADWLEGIVVEHGGVMTSANLGSSLSSRNFSLYRIIKEHYGGLCALLSQPRFATRFVLADNAPFNHVIVHPTRQQTHTATRHKQQQASSSSSYQSRHGSTNATTLERRERNRRASDGAGCGLPENASWPERTNKNSMMRSPECKTRGLSSPRTRQRNTRQKKPYQGDGDIVEAAVVALTREILTKAANKNLRAVELANTLRGRHGPQILTRVRELHGGLLTLLEKYPSDFEVQRIPKSDCVRLVTKEPVHLYPCADEEGRTTQPPPHAAAAATTTAAATTSARPPTHGPPSLNTSTTRPHASSLADEPLATLGQLSRLSLETTDVRGTLDGPHTESSGCPILELLTSETFVPTQKWCRDPRYDGPYVKLVTDQLRAQGGSVTFSKLRSLMKKQLNEARTVKSVSLRCFLEAYNDCFSMSGRRVALIGHGTAFRAFDASNAFM</sequence>
<feature type="region of interest" description="Disordered" evidence="1">
    <location>
        <begin position="1"/>
        <end position="59"/>
    </location>
</feature>
<feature type="compositionally biased region" description="Polar residues" evidence="1">
    <location>
        <begin position="360"/>
        <end position="369"/>
    </location>
</feature>
<feature type="compositionally biased region" description="Basic and acidic residues" evidence="1">
    <location>
        <begin position="174"/>
        <end position="184"/>
    </location>
</feature>
<dbReference type="EMBL" id="HBGS01035751">
    <property type="protein sequence ID" value="CAD9441044.1"/>
    <property type="molecule type" value="Transcribed_RNA"/>
</dbReference>
<feature type="compositionally biased region" description="Polar residues" evidence="1">
    <location>
        <begin position="36"/>
        <end position="52"/>
    </location>
</feature>
<reference evidence="2" key="1">
    <citation type="submission" date="2021-01" db="EMBL/GenBank/DDBJ databases">
        <authorList>
            <person name="Corre E."/>
            <person name="Pelletier E."/>
            <person name="Niang G."/>
            <person name="Scheremetjew M."/>
            <person name="Finn R."/>
            <person name="Kale V."/>
            <person name="Holt S."/>
            <person name="Cochrane G."/>
            <person name="Meng A."/>
            <person name="Brown T."/>
            <person name="Cohen L."/>
        </authorList>
    </citation>
    <scope>NUCLEOTIDE SEQUENCE</scope>
    <source>
        <strain evidence="2">CCMP1381</strain>
    </source>
</reference>
<gene>
    <name evidence="2" type="ORF">DSPE1174_LOCUS18488</name>
</gene>
<accession>A0A7S2D0S3</accession>
<feature type="compositionally biased region" description="Low complexity" evidence="1">
    <location>
        <begin position="337"/>
        <end position="354"/>
    </location>
</feature>
<feature type="region of interest" description="Disordered" evidence="1">
    <location>
        <begin position="324"/>
        <end position="373"/>
    </location>
</feature>
<protein>
    <submittedName>
        <fullName evidence="2">Uncharacterized protein</fullName>
    </submittedName>
</protein>
<proteinExistence type="predicted"/>
<organism evidence="2">
    <name type="scientific">Octactis speculum</name>
    <dbReference type="NCBI Taxonomy" id="3111310"/>
    <lineage>
        <taxon>Eukaryota</taxon>
        <taxon>Sar</taxon>
        <taxon>Stramenopiles</taxon>
        <taxon>Ochrophyta</taxon>
        <taxon>Dictyochophyceae</taxon>
        <taxon>Dictyochales</taxon>
        <taxon>Dictyochaceae</taxon>
        <taxon>Octactis</taxon>
    </lineage>
</organism>
<dbReference type="AlphaFoldDB" id="A0A7S2D0S3"/>
<evidence type="ECO:0000256" key="1">
    <source>
        <dbReference type="SAM" id="MobiDB-lite"/>
    </source>
</evidence>
<name>A0A7S2D0S3_9STRA</name>
<evidence type="ECO:0000313" key="2">
    <source>
        <dbReference type="EMBL" id="CAD9441044.1"/>
    </source>
</evidence>